<feature type="transmembrane region" description="Helical" evidence="1">
    <location>
        <begin position="412"/>
        <end position="432"/>
    </location>
</feature>
<keyword evidence="1" id="KW-1133">Transmembrane helix</keyword>
<organism evidence="3 4">
    <name type="scientific">Cryptolaemus montrouzieri</name>
    <dbReference type="NCBI Taxonomy" id="559131"/>
    <lineage>
        <taxon>Eukaryota</taxon>
        <taxon>Metazoa</taxon>
        <taxon>Ecdysozoa</taxon>
        <taxon>Arthropoda</taxon>
        <taxon>Hexapoda</taxon>
        <taxon>Insecta</taxon>
        <taxon>Pterygota</taxon>
        <taxon>Neoptera</taxon>
        <taxon>Endopterygota</taxon>
        <taxon>Coleoptera</taxon>
        <taxon>Polyphaga</taxon>
        <taxon>Cucujiformia</taxon>
        <taxon>Coccinelloidea</taxon>
        <taxon>Coccinellidae</taxon>
        <taxon>Scymninae</taxon>
        <taxon>Scymnini</taxon>
        <taxon>Cryptolaemus</taxon>
    </lineage>
</organism>
<dbReference type="Proteomes" id="UP001516400">
    <property type="component" value="Unassembled WGS sequence"/>
</dbReference>
<feature type="transmembrane region" description="Helical" evidence="1">
    <location>
        <begin position="486"/>
        <end position="510"/>
    </location>
</feature>
<dbReference type="PANTHER" id="PTHR11161:SF0">
    <property type="entry name" value="O-ACYLTRANSFERASE LIKE PROTEIN"/>
    <property type="match status" value="1"/>
</dbReference>
<dbReference type="InterPro" id="IPR002656">
    <property type="entry name" value="Acyl_transf_3_dom"/>
</dbReference>
<accession>A0ABD2MYU5</accession>
<protein>
    <recommendedName>
        <fullName evidence="2">Nose resistant-to-fluoxetine protein N-terminal domain-containing protein</fullName>
    </recommendedName>
</protein>
<dbReference type="PANTHER" id="PTHR11161">
    <property type="entry name" value="O-ACYLTRANSFERASE"/>
    <property type="match status" value="1"/>
</dbReference>
<proteinExistence type="predicted"/>
<dbReference type="Pfam" id="PF01757">
    <property type="entry name" value="Acyl_transf_3"/>
    <property type="match status" value="1"/>
</dbReference>
<feature type="transmembrane region" description="Helical" evidence="1">
    <location>
        <begin position="530"/>
        <end position="554"/>
    </location>
</feature>
<feature type="transmembrane region" description="Helical" evidence="1">
    <location>
        <begin position="274"/>
        <end position="299"/>
    </location>
</feature>
<feature type="transmembrane region" description="Helical" evidence="1">
    <location>
        <begin position="320"/>
        <end position="343"/>
    </location>
</feature>
<feature type="transmembrane region" description="Helical" evidence="1">
    <location>
        <begin position="452"/>
        <end position="474"/>
    </location>
</feature>
<name>A0ABD2MYU5_9CUCU</name>
<dbReference type="InterPro" id="IPR006621">
    <property type="entry name" value="Nose-resist-to-fluoxetine_N"/>
</dbReference>
<keyword evidence="1" id="KW-0472">Membrane</keyword>
<dbReference type="SMART" id="SM00703">
    <property type="entry name" value="NRF"/>
    <property type="match status" value="1"/>
</dbReference>
<reference evidence="3 4" key="1">
    <citation type="journal article" date="2021" name="BMC Biol.">
        <title>Horizontally acquired antibacterial genes associated with adaptive radiation of ladybird beetles.</title>
        <authorList>
            <person name="Li H.S."/>
            <person name="Tang X.F."/>
            <person name="Huang Y.H."/>
            <person name="Xu Z.Y."/>
            <person name="Chen M.L."/>
            <person name="Du X.Y."/>
            <person name="Qiu B.Y."/>
            <person name="Chen P.T."/>
            <person name="Zhang W."/>
            <person name="Slipinski A."/>
            <person name="Escalona H.E."/>
            <person name="Waterhouse R.M."/>
            <person name="Zwick A."/>
            <person name="Pang H."/>
        </authorList>
    </citation>
    <scope>NUCLEOTIDE SEQUENCE [LARGE SCALE GENOMIC DNA]</scope>
    <source>
        <strain evidence="3">SYSU2018</strain>
    </source>
</reference>
<dbReference type="Pfam" id="PF20146">
    <property type="entry name" value="NRF"/>
    <property type="match status" value="1"/>
</dbReference>
<dbReference type="AlphaFoldDB" id="A0ABD2MYU5"/>
<evidence type="ECO:0000313" key="3">
    <source>
        <dbReference type="EMBL" id="KAL3271387.1"/>
    </source>
</evidence>
<evidence type="ECO:0000313" key="4">
    <source>
        <dbReference type="Proteomes" id="UP001516400"/>
    </source>
</evidence>
<sequence length="605" mass="68880">MSNAQQNIEETKEKMIESFDKHKDCRKQYDKDIFSRIKMKDASSKFVFGGILDGNFFDLGYYDECLNIKNDELAIYGKYCLASLPLTEIEHLFPKSYDAINVSRKRLEESKKRVPELRVVGSDPLQVGYHFGICVPDKCTIDDLKEIYPLLTIDESLCYSKTQTSEMNAGAIISLVVVGVVVLITVLSTIYDIINEYQETGIKHEALIAFSLYSNGRKLLRSSKNPDQLLCLNGLKALSMAWVVLGHTYANVGVSAATDNIVFLSDWMDDAKNMLIISGTLSVDTFFTVGGLLTVYTFMKTENFDLKESFKAVPLMYLHRYLRLTPAVAILVLLYGTGLLSYISDGPRWGSIQDLLINGCSEYWWSALLYIQNYENVQNLCMSQTWYLSVDMQLFLLSPFIMIPLKKWPKYVMLLMCGLMVMGIAIPFYIGYSNKLSGLLLNSEQPSFTYQYYFKTHARFGPYVIGMFTGYLIYNMKKVKKPLKFSMIFISFLWVLTLAILITCIFDGFHLVKHTDNALADGFYLGFNRSVWSCAVSLLILLCVFGNGGPVNWFLSLPVFQFLSKISYSIYLIHYGLITIANVSARDTFHFNNFNVILQFLVILC</sequence>
<comment type="caution">
    <text evidence="3">The sequence shown here is derived from an EMBL/GenBank/DDBJ whole genome shotgun (WGS) entry which is preliminary data.</text>
</comment>
<evidence type="ECO:0000259" key="2">
    <source>
        <dbReference type="SMART" id="SM00703"/>
    </source>
</evidence>
<keyword evidence="4" id="KW-1185">Reference proteome</keyword>
<feature type="transmembrane region" description="Helical" evidence="1">
    <location>
        <begin position="169"/>
        <end position="191"/>
    </location>
</feature>
<feature type="domain" description="Nose resistant-to-fluoxetine protein N-terminal" evidence="2">
    <location>
        <begin position="22"/>
        <end position="160"/>
    </location>
</feature>
<evidence type="ECO:0000256" key="1">
    <source>
        <dbReference type="SAM" id="Phobius"/>
    </source>
</evidence>
<gene>
    <name evidence="3" type="ORF">HHI36_021871</name>
</gene>
<dbReference type="InterPro" id="IPR052728">
    <property type="entry name" value="O2_lipid_transport_reg"/>
</dbReference>
<feature type="transmembrane region" description="Helical" evidence="1">
    <location>
        <begin position="566"/>
        <end position="585"/>
    </location>
</feature>
<keyword evidence="1" id="KW-0812">Transmembrane</keyword>
<dbReference type="EMBL" id="JABFTP020000042">
    <property type="protein sequence ID" value="KAL3271387.1"/>
    <property type="molecule type" value="Genomic_DNA"/>
</dbReference>